<comment type="similarity">
    <text evidence="1">Belongs to the arrestin family.</text>
</comment>
<keyword evidence="6" id="KW-1185">Reference proteome</keyword>
<evidence type="ECO:0000256" key="3">
    <source>
        <dbReference type="SAM" id="MobiDB-lite"/>
    </source>
</evidence>
<feature type="domain" description="Arrestin C-terminal-like" evidence="4">
    <location>
        <begin position="181"/>
        <end position="336"/>
    </location>
</feature>
<sequence>MLRSIGISGARPVLEIKPDSSFIVFQGPPSEGRSTELSGKLVMNLSETVSVKNMRLLLWGERKVSWLPDMAYNSTRIHSRHRFLHHEIHFDPSGSSQLPVPKNKSYKIHAGSHSWEFNFNMPSTLDESVEGIPTSHVIYGLTAWVDTGFFGKTLKAKHHIRVIRTPGPDTMDMEQISEDIWASKLAYKITIPQRNYIVGTAIPVNFTLIPLRKGIEIGKIVMELVETTFLQTDIRGPEMSKTYHTLVAHMEGEMPSDSLHLVPDGVEDVDQLFDEAHRFQLKLELPKSLTKCRQDVDAEFIKISHKLKIRVFLHNPEGHTSELTIKHNIHLFISPHLPPNDDQSVRVDENLLALQAAQDEADQNAPPLYGMHQLDELYSDIDPSGFMTPRGTSGTNTPFYGHSRHTSVEDLPGLMLHSDPGASAAVLQSRLRNLSLHDYIAAPEYDHVRPARYAPSRHPSSGSSTPGGYFAGAVPGTEHAPGYDMMALTRTPSYNTAVRTPVRTPISEDLPTYEFATSRPPSPIPSSPTRHSTPSPRASPRRVIDPLDEETERNTVLNSRRVSPTSLGLPLDERR</sequence>
<feature type="compositionally biased region" description="Polar residues" evidence="3">
    <location>
        <begin position="554"/>
        <end position="566"/>
    </location>
</feature>
<gene>
    <name evidence="5" type="ORF">GQ43DRAFT_272365</name>
</gene>
<protein>
    <recommendedName>
        <fullName evidence="4">Arrestin C-terminal-like domain-containing protein</fullName>
    </recommendedName>
</protein>
<dbReference type="GO" id="GO:0030674">
    <property type="term" value="F:protein-macromolecule adaptor activity"/>
    <property type="evidence" value="ECO:0007669"/>
    <property type="project" value="TreeGrafter"/>
</dbReference>
<dbReference type="InterPro" id="IPR050357">
    <property type="entry name" value="Arrestin_domain-protein"/>
</dbReference>
<proteinExistence type="inferred from homology"/>
<dbReference type="PANTHER" id="PTHR11188:SF17">
    <property type="entry name" value="FI21816P1"/>
    <property type="match status" value="1"/>
</dbReference>
<dbReference type="GO" id="GO:0005829">
    <property type="term" value="C:cytosol"/>
    <property type="evidence" value="ECO:0007669"/>
    <property type="project" value="TreeGrafter"/>
</dbReference>
<dbReference type="Pfam" id="PF02752">
    <property type="entry name" value="Arrestin_C"/>
    <property type="match status" value="1"/>
</dbReference>
<dbReference type="GO" id="GO:0070086">
    <property type="term" value="P:ubiquitin-dependent endocytosis"/>
    <property type="evidence" value="ECO:0007669"/>
    <property type="project" value="TreeGrafter"/>
</dbReference>
<evidence type="ECO:0000256" key="2">
    <source>
        <dbReference type="ARBA" id="ARBA00038766"/>
    </source>
</evidence>
<dbReference type="InterPro" id="IPR014752">
    <property type="entry name" value="Arrestin-like_C"/>
</dbReference>
<feature type="compositionally biased region" description="Low complexity" evidence="3">
    <location>
        <begin position="527"/>
        <end position="538"/>
    </location>
</feature>
<dbReference type="InterPro" id="IPR011021">
    <property type="entry name" value="Arrestin-like_N"/>
</dbReference>
<comment type="subunit">
    <text evidence="2">Interacts with hulA.</text>
</comment>
<dbReference type="Proteomes" id="UP000799536">
    <property type="component" value="Unassembled WGS sequence"/>
</dbReference>
<feature type="region of interest" description="Disordered" evidence="3">
    <location>
        <begin position="498"/>
        <end position="575"/>
    </location>
</feature>
<dbReference type="SUPFAM" id="SSF81296">
    <property type="entry name" value="E set domains"/>
    <property type="match status" value="1"/>
</dbReference>
<comment type="caution">
    <text evidence="5">The sequence shown here is derived from an EMBL/GenBank/DDBJ whole genome shotgun (WGS) entry which is preliminary data.</text>
</comment>
<dbReference type="PANTHER" id="PTHR11188">
    <property type="entry name" value="ARRESTIN DOMAIN CONTAINING PROTEIN"/>
    <property type="match status" value="1"/>
</dbReference>
<dbReference type="EMBL" id="ML994454">
    <property type="protein sequence ID" value="KAF2196182.1"/>
    <property type="molecule type" value="Genomic_DNA"/>
</dbReference>
<dbReference type="InterPro" id="IPR014756">
    <property type="entry name" value="Ig_E-set"/>
</dbReference>
<organism evidence="5 6">
    <name type="scientific">Delitschia confertaspora ATCC 74209</name>
    <dbReference type="NCBI Taxonomy" id="1513339"/>
    <lineage>
        <taxon>Eukaryota</taxon>
        <taxon>Fungi</taxon>
        <taxon>Dikarya</taxon>
        <taxon>Ascomycota</taxon>
        <taxon>Pezizomycotina</taxon>
        <taxon>Dothideomycetes</taxon>
        <taxon>Pleosporomycetidae</taxon>
        <taxon>Pleosporales</taxon>
        <taxon>Delitschiaceae</taxon>
        <taxon>Delitschia</taxon>
    </lineage>
</organism>
<reference evidence="5" key="1">
    <citation type="journal article" date="2020" name="Stud. Mycol.">
        <title>101 Dothideomycetes genomes: a test case for predicting lifestyles and emergence of pathogens.</title>
        <authorList>
            <person name="Haridas S."/>
            <person name="Albert R."/>
            <person name="Binder M."/>
            <person name="Bloem J."/>
            <person name="Labutti K."/>
            <person name="Salamov A."/>
            <person name="Andreopoulos B."/>
            <person name="Baker S."/>
            <person name="Barry K."/>
            <person name="Bills G."/>
            <person name="Bluhm B."/>
            <person name="Cannon C."/>
            <person name="Castanera R."/>
            <person name="Culley D."/>
            <person name="Daum C."/>
            <person name="Ezra D."/>
            <person name="Gonzalez J."/>
            <person name="Henrissat B."/>
            <person name="Kuo A."/>
            <person name="Liang C."/>
            <person name="Lipzen A."/>
            <person name="Lutzoni F."/>
            <person name="Magnuson J."/>
            <person name="Mondo S."/>
            <person name="Nolan M."/>
            <person name="Ohm R."/>
            <person name="Pangilinan J."/>
            <person name="Park H.-J."/>
            <person name="Ramirez L."/>
            <person name="Alfaro M."/>
            <person name="Sun H."/>
            <person name="Tritt A."/>
            <person name="Yoshinaga Y."/>
            <person name="Zwiers L.-H."/>
            <person name="Turgeon B."/>
            <person name="Goodwin S."/>
            <person name="Spatafora J."/>
            <person name="Crous P."/>
            <person name="Grigoriev I."/>
        </authorList>
    </citation>
    <scope>NUCLEOTIDE SEQUENCE</scope>
    <source>
        <strain evidence="5">ATCC 74209</strain>
    </source>
</reference>
<dbReference type="Pfam" id="PF00339">
    <property type="entry name" value="Arrestin_N"/>
    <property type="match status" value="1"/>
</dbReference>
<name>A0A9P4JGC8_9PLEO</name>
<dbReference type="GO" id="GO:0005886">
    <property type="term" value="C:plasma membrane"/>
    <property type="evidence" value="ECO:0007669"/>
    <property type="project" value="TreeGrafter"/>
</dbReference>
<dbReference type="AlphaFoldDB" id="A0A9P4JGC8"/>
<dbReference type="GO" id="GO:0031625">
    <property type="term" value="F:ubiquitin protein ligase binding"/>
    <property type="evidence" value="ECO:0007669"/>
    <property type="project" value="TreeGrafter"/>
</dbReference>
<feature type="region of interest" description="Disordered" evidence="3">
    <location>
        <begin position="453"/>
        <end position="473"/>
    </location>
</feature>
<evidence type="ECO:0000313" key="6">
    <source>
        <dbReference type="Proteomes" id="UP000799536"/>
    </source>
</evidence>
<evidence type="ECO:0000256" key="1">
    <source>
        <dbReference type="ARBA" id="ARBA00005298"/>
    </source>
</evidence>
<dbReference type="Gene3D" id="2.60.40.640">
    <property type="match status" value="1"/>
</dbReference>
<accession>A0A9P4JGC8</accession>
<dbReference type="OrthoDB" id="2333384at2759"/>
<evidence type="ECO:0000313" key="5">
    <source>
        <dbReference type="EMBL" id="KAF2196182.1"/>
    </source>
</evidence>
<dbReference type="InterPro" id="IPR011022">
    <property type="entry name" value="Arrestin_C-like"/>
</dbReference>
<evidence type="ECO:0000259" key="4">
    <source>
        <dbReference type="SMART" id="SM01017"/>
    </source>
</evidence>
<dbReference type="SMART" id="SM01017">
    <property type="entry name" value="Arrestin_C"/>
    <property type="match status" value="1"/>
</dbReference>